<protein>
    <submittedName>
        <fullName evidence="2">GMP synthase-like glutamine amidotransferase</fullName>
    </submittedName>
</protein>
<dbReference type="Gene3D" id="3.40.50.880">
    <property type="match status" value="1"/>
</dbReference>
<keyword evidence="3" id="KW-1185">Reference proteome</keyword>
<sequence length="254" mass="27868">MAIVVFEHHPLETAGRLGNVLNEHGHKLRIIQLHNGDSVPFDLDDVDGVICMGGPQNTDEVDQHDWMQPELDFIKNAHDADLPVVGICLGAQLIATSLGGEVGHMDTPEIGFGEVESTFFGTTDPVLIGVPWKTTMFHAHGCEVTKAPPGGTPIPLQGSKACKCQAFKVGLNTYGFQYHFEWTRQMLDMILVDDPDFYGSGTATVDDLTLSLDQHYDTYRHLGDRICNNLATLMFPLDKRLPPSGANVDNFHAS</sequence>
<evidence type="ECO:0000259" key="1">
    <source>
        <dbReference type="Pfam" id="PF00117"/>
    </source>
</evidence>
<reference evidence="2 3" key="1">
    <citation type="submission" date="2020-08" db="EMBL/GenBank/DDBJ databases">
        <title>Genomic Encyclopedia of Type Strains, Phase IV (KMG-IV): sequencing the most valuable type-strain genomes for metagenomic binning, comparative biology and taxonomic classification.</title>
        <authorList>
            <person name="Goeker M."/>
        </authorList>
    </citation>
    <scope>NUCLEOTIDE SEQUENCE [LARGE SCALE GENOMIC DNA]</scope>
    <source>
        <strain evidence="2 3">DSM 103725</strain>
    </source>
</reference>
<dbReference type="PANTHER" id="PTHR42695">
    <property type="entry name" value="GLUTAMINE AMIDOTRANSFERASE YLR126C-RELATED"/>
    <property type="match status" value="1"/>
</dbReference>
<gene>
    <name evidence="2" type="ORF">HNQ40_001958</name>
</gene>
<keyword evidence="2" id="KW-0808">Transferase</keyword>
<evidence type="ECO:0000313" key="2">
    <source>
        <dbReference type="EMBL" id="MBB6430152.1"/>
    </source>
</evidence>
<dbReference type="PANTHER" id="PTHR42695:SF5">
    <property type="entry name" value="GLUTAMINE AMIDOTRANSFERASE YLR126C-RELATED"/>
    <property type="match status" value="1"/>
</dbReference>
<proteinExistence type="predicted"/>
<evidence type="ECO:0000313" key="3">
    <source>
        <dbReference type="Proteomes" id="UP000541810"/>
    </source>
</evidence>
<dbReference type="GO" id="GO:0016740">
    <property type="term" value="F:transferase activity"/>
    <property type="evidence" value="ECO:0007669"/>
    <property type="project" value="UniProtKB-KW"/>
</dbReference>
<dbReference type="GO" id="GO:0005829">
    <property type="term" value="C:cytosol"/>
    <property type="evidence" value="ECO:0007669"/>
    <property type="project" value="TreeGrafter"/>
</dbReference>
<dbReference type="CDD" id="cd01741">
    <property type="entry name" value="GATase1_1"/>
    <property type="match status" value="1"/>
</dbReference>
<accession>A0A7X0H6F5</accession>
<dbReference type="PROSITE" id="PS51273">
    <property type="entry name" value="GATASE_TYPE_1"/>
    <property type="match status" value="1"/>
</dbReference>
<organism evidence="2 3">
    <name type="scientific">Algisphaera agarilytica</name>
    <dbReference type="NCBI Taxonomy" id="1385975"/>
    <lineage>
        <taxon>Bacteria</taxon>
        <taxon>Pseudomonadati</taxon>
        <taxon>Planctomycetota</taxon>
        <taxon>Phycisphaerae</taxon>
        <taxon>Phycisphaerales</taxon>
        <taxon>Phycisphaeraceae</taxon>
        <taxon>Algisphaera</taxon>
    </lineage>
</organism>
<dbReference type="InterPro" id="IPR017926">
    <property type="entry name" value="GATASE"/>
</dbReference>
<dbReference type="RefSeq" id="WP_184677688.1">
    <property type="nucleotide sequence ID" value="NZ_JACHGY010000001.1"/>
</dbReference>
<dbReference type="Pfam" id="PF00117">
    <property type="entry name" value="GATase"/>
    <property type="match status" value="1"/>
</dbReference>
<keyword evidence="2" id="KW-0315">Glutamine amidotransferase</keyword>
<dbReference type="AlphaFoldDB" id="A0A7X0H6F5"/>
<dbReference type="InterPro" id="IPR029062">
    <property type="entry name" value="Class_I_gatase-like"/>
</dbReference>
<comment type="caution">
    <text evidence="2">The sequence shown here is derived from an EMBL/GenBank/DDBJ whole genome shotgun (WGS) entry which is preliminary data.</text>
</comment>
<dbReference type="InterPro" id="IPR044992">
    <property type="entry name" value="ChyE-like"/>
</dbReference>
<dbReference type="EMBL" id="JACHGY010000001">
    <property type="protein sequence ID" value="MBB6430152.1"/>
    <property type="molecule type" value="Genomic_DNA"/>
</dbReference>
<dbReference type="Proteomes" id="UP000541810">
    <property type="component" value="Unassembled WGS sequence"/>
</dbReference>
<feature type="domain" description="Glutamine amidotransferase" evidence="1">
    <location>
        <begin position="21"/>
        <end position="184"/>
    </location>
</feature>
<name>A0A7X0H6F5_9BACT</name>
<dbReference type="SUPFAM" id="SSF52317">
    <property type="entry name" value="Class I glutamine amidotransferase-like"/>
    <property type="match status" value="1"/>
</dbReference>